<dbReference type="SUPFAM" id="SSF52087">
    <property type="entry name" value="CRAL/TRIO domain"/>
    <property type="match status" value="1"/>
</dbReference>
<dbReference type="PROSITE" id="PS50191">
    <property type="entry name" value="CRAL_TRIO"/>
    <property type="match status" value="1"/>
</dbReference>
<reference evidence="2" key="1">
    <citation type="submission" date="2022-07" db="EMBL/GenBank/DDBJ databases">
        <title>Phylogenomic reconstructions and comparative analyses of Kickxellomycotina fungi.</title>
        <authorList>
            <person name="Reynolds N.K."/>
            <person name="Stajich J.E."/>
            <person name="Barry K."/>
            <person name="Grigoriev I.V."/>
            <person name="Crous P."/>
            <person name="Smith M.E."/>
        </authorList>
    </citation>
    <scope>NUCLEOTIDE SEQUENCE</scope>
    <source>
        <strain evidence="2">BCRC 34489</strain>
    </source>
</reference>
<dbReference type="EMBL" id="JANBUM010000251">
    <property type="protein sequence ID" value="KAJ2780418.1"/>
    <property type="molecule type" value="Genomic_DNA"/>
</dbReference>
<name>A0A9W8LHM6_9FUNG</name>
<dbReference type="SMART" id="SM00516">
    <property type="entry name" value="SEC14"/>
    <property type="match status" value="1"/>
</dbReference>
<dbReference type="Pfam" id="PF00650">
    <property type="entry name" value="CRAL_TRIO"/>
    <property type="match status" value="1"/>
</dbReference>
<dbReference type="InterPro" id="IPR001251">
    <property type="entry name" value="CRAL-TRIO_dom"/>
</dbReference>
<dbReference type="PANTHER" id="PTHR46590">
    <property type="entry name" value="PHOSPHATIDYLINOSITOL TRANSFER PROTEIN CSR1-RELATED"/>
    <property type="match status" value="1"/>
</dbReference>
<feature type="domain" description="CRAL-TRIO" evidence="1">
    <location>
        <begin position="202"/>
        <end position="345"/>
    </location>
</feature>
<dbReference type="Gene3D" id="3.40.525.10">
    <property type="entry name" value="CRAL-TRIO lipid binding domain"/>
    <property type="match status" value="1"/>
</dbReference>
<dbReference type="Pfam" id="PF03765">
    <property type="entry name" value="CRAL_TRIO_N"/>
    <property type="match status" value="1"/>
</dbReference>
<comment type="caution">
    <text evidence="2">The sequence shown here is derived from an EMBL/GenBank/DDBJ whole genome shotgun (WGS) entry which is preliminary data.</text>
</comment>
<sequence>MTVTDIPNIIDVYKSGSNTDAGTVGHLTDAQQQCLKEMWVKILAHFEATASKPIKVTHSQIQPDSLESAGVAIDDADAVDQWYNANLEQAGDIKTQTVRDKMHLNGVREAVVPGAFKPLFSDEQATRTFANTFWQTCMLYSNPDSYLLMFLRATSWKVDVAFERLVKSIEWRASQAIDKLMWDGDGSIHHKMIDDGLIVRAGKDKLGNPVVIVRVKLSIPRERAGGIAEKFAAYSLEQTAMIARSYSERATLVYDFTGFKRENMDLTFIKTLLNMISESYPQMLSVTILHANSWLFSGFWRIISSWLDPLVAKRTVIAKDINELQAFMDKPEILTDMGGTLEHEYKYVYPTKEENTKMFDIDERLRAEIELKTAADAFFETTKEWIAKPKVGGYADQARLQAAAAFHAAALRLDPFIRARFLAERTVC</sequence>
<dbReference type="InterPro" id="IPR036273">
    <property type="entry name" value="CRAL/TRIO_N_dom_sf"/>
</dbReference>
<dbReference type="OrthoDB" id="43460at2759"/>
<organism evidence="2 3">
    <name type="scientific">Coemansia interrupta</name>
    <dbReference type="NCBI Taxonomy" id="1126814"/>
    <lineage>
        <taxon>Eukaryota</taxon>
        <taxon>Fungi</taxon>
        <taxon>Fungi incertae sedis</taxon>
        <taxon>Zoopagomycota</taxon>
        <taxon>Kickxellomycotina</taxon>
        <taxon>Kickxellomycetes</taxon>
        <taxon>Kickxellales</taxon>
        <taxon>Kickxellaceae</taxon>
        <taxon>Coemansia</taxon>
    </lineage>
</organism>
<gene>
    <name evidence="2" type="primary">CSR1_3</name>
    <name evidence="2" type="ORF">GGI15_003555</name>
</gene>
<evidence type="ECO:0000313" key="2">
    <source>
        <dbReference type="EMBL" id="KAJ2780418.1"/>
    </source>
</evidence>
<evidence type="ECO:0000259" key="1">
    <source>
        <dbReference type="PROSITE" id="PS50191"/>
    </source>
</evidence>
<keyword evidence="3" id="KW-1185">Reference proteome</keyword>
<protein>
    <submittedName>
        <fullName evidence="2">Phosphatidylinositol transfer protein csr1</fullName>
    </submittedName>
</protein>
<accession>A0A9W8LHM6</accession>
<dbReference type="SMART" id="SM01100">
    <property type="entry name" value="CRAL_TRIO_N"/>
    <property type="match status" value="1"/>
</dbReference>
<dbReference type="SUPFAM" id="SSF46938">
    <property type="entry name" value="CRAL/TRIO N-terminal domain"/>
    <property type="match status" value="1"/>
</dbReference>
<dbReference type="AlphaFoldDB" id="A0A9W8LHM6"/>
<proteinExistence type="predicted"/>
<dbReference type="CDD" id="cd00170">
    <property type="entry name" value="SEC14"/>
    <property type="match status" value="1"/>
</dbReference>
<dbReference type="PANTHER" id="PTHR46590:SF6">
    <property type="entry name" value="CRAL-TRIO DOMAIN-CONTAINING PROTEIN C365.01"/>
    <property type="match status" value="1"/>
</dbReference>
<evidence type="ECO:0000313" key="3">
    <source>
        <dbReference type="Proteomes" id="UP001140172"/>
    </source>
</evidence>
<dbReference type="InterPro" id="IPR052432">
    <property type="entry name" value="PITP/CRAL-TRIO"/>
</dbReference>
<dbReference type="InterPro" id="IPR011074">
    <property type="entry name" value="CRAL/TRIO_N_dom"/>
</dbReference>
<dbReference type="InterPro" id="IPR036865">
    <property type="entry name" value="CRAL-TRIO_dom_sf"/>
</dbReference>
<dbReference type="Proteomes" id="UP001140172">
    <property type="component" value="Unassembled WGS sequence"/>
</dbReference>